<protein>
    <submittedName>
        <fullName evidence="1">Uncharacterized protein</fullName>
    </submittedName>
</protein>
<gene>
    <name evidence="1" type="ORF">HPB47_017859</name>
</gene>
<comment type="caution">
    <text evidence="1">The sequence shown here is derived from an EMBL/GenBank/DDBJ whole genome shotgun (WGS) entry which is preliminary data.</text>
</comment>
<sequence>MLAADDTELNATSSLPVFKHVTTFFMLAADDTELGATSSLPVSEHVDSERRHMAPDVCHQGVQWEDPCLSDHVYTTSAATSVPTVLHVTFSLEERDILFYTGVRADVFMELVKVVPQFASSNFVMPVEQQLLLRLMKLRLGLVYGDLSRRPPPPRTTTAASMQNLAQDGATTGDGAPLRSPDTALTAIQLRLPPFWPKNPRVWITQIEAQFHLHRITSQLSLFYYVVASLPLAVADEQDDILSRPPPDDAYDHLKGVLLERTTASERTRIQQLLTAQELGDRRPSQLLHQMRQLLGPQTPGSQDPILRGLFLQKLPQGIRMVLAAADDMPLDHLAMLADRTAEFLDSMKVGLCLFV</sequence>
<evidence type="ECO:0000313" key="1">
    <source>
        <dbReference type="EMBL" id="KAG0436612.1"/>
    </source>
</evidence>
<organism evidence="1 2">
    <name type="scientific">Ixodes persulcatus</name>
    <name type="common">Taiga tick</name>
    <dbReference type="NCBI Taxonomy" id="34615"/>
    <lineage>
        <taxon>Eukaryota</taxon>
        <taxon>Metazoa</taxon>
        <taxon>Ecdysozoa</taxon>
        <taxon>Arthropoda</taxon>
        <taxon>Chelicerata</taxon>
        <taxon>Arachnida</taxon>
        <taxon>Acari</taxon>
        <taxon>Parasitiformes</taxon>
        <taxon>Ixodida</taxon>
        <taxon>Ixodoidea</taxon>
        <taxon>Ixodidae</taxon>
        <taxon>Ixodinae</taxon>
        <taxon>Ixodes</taxon>
    </lineage>
</organism>
<reference evidence="1 2" key="1">
    <citation type="journal article" date="2020" name="Cell">
        <title>Large-Scale Comparative Analyses of Tick Genomes Elucidate Their Genetic Diversity and Vector Capacities.</title>
        <authorList>
            <consortium name="Tick Genome and Microbiome Consortium (TIGMIC)"/>
            <person name="Jia N."/>
            <person name="Wang J."/>
            <person name="Shi W."/>
            <person name="Du L."/>
            <person name="Sun Y."/>
            <person name="Zhan W."/>
            <person name="Jiang J.F."/>
            <person name="Wang Q."/>
            <person name="Zhang B."/>
            <person name="Ji P."/>
            <person name="Bell-Sakyi L."/>
            <person name="Cui X.M."/>
            <person name="Yuan T.T."/>
            <person name="Jiang B.G."/>
            <person name="Yang W.F."/>
            <person name="Lam T.T."/>
            <person name="Chang Q.C."/>
            <person name="Ding S.J."/>
            <person name="Wang X.J."/>
            <person name="Zhu J.G."/>
            <person name="Ruan X.D."/>
            <person name="Zhao L."/>
            <person name="Wei J.T."/>
            <person name="Ye R.Z."/>
            <person name="Que T.C."/>
            <person name="Du C.H."/>
            <person name="Zhou Y.H."/>
            <person name="Cheng J.X."/>
            <person name="Dai P.F."/>
            <person name="Guo W.B."/>
            <person name="Han X.H."/>
            <person name="Huang E.J."/>
            <person name="Li L.F."/>
            <person name="Wei W."/>
            <person name="Gao Y.C."/>
            <person name="Liu J.Z."/>
            <person name="Shao H.Z."/>
            <person name="Wang X."/>
            <person name="Wang C.C."/>
            <person name="Yang T.C."/>
            <person name="Huo Q.B."/>
            <person name="Li W."/>
            <person name="Chen H.Y."/>
            <person name="Chen S.E."/>
            <person name="Zhou L.G."/>
            <person name="Ni X.B."/>
            <person name="Tian J.H."/>
            <person name="Sheng Y."/>
            <person name="Liu T."/>
            <person name="Pan Y.S."/>
            <person name="Xia L.Y."/>
            <person name="Li J."/>
            <person name="Zhao F."/>
            <person name="Cao W.C."/>
        </authorList>
    </citation>
    <scope>NUCLEOTIDE SEQUENCE [LARGE SCALE GENOMIC DNA]</scope>
    <source>
        <strain evidence="1">Iper-2018</strain>
    </source>
</reference>
<proteinExistence type="predicted"/>
<name>A0AC60QM83_IXOPE</name>
<dbReference type="EMBL" id="JABSTQ010006837">
    <property type="protein sequence ID" value="KAG0436612.1"/>
    <property type="molecule type" value="Genomic_DNA"/>
</dbReference>
<accession>A0AC60QM83</accession>
<evidence type="ECO:0000313" key="2">
    <source>
        <dbReference type="Proteomes" id="UP000805193"/>
    </source>
</evidence>
<dbReference type="Proteomes" id="UP000805193">
    <property type="component" value="Unassembled WGS sequence"/>
</dbReference>
<keyword evidence="2" id="KW-1185">Reference proteome</keyword>